<sequence length="193" mass="19923">MTDEGNESQGPDTGSRRLCAALASDRPGLLAEACAGGGFARLFLAVLDDGTQAAIAPAGVDEVRLVRDLVEAVTARLPESDGPDSGSPPTLLALNVGIMRVLDDGFAGAGLDRARALANDAAVTAAVSAAVTSAVADHDGADGRKRHGFAVVLSEGLYTDLRDEGYAIEDWHPVRPPGARFRCFGAGTDHEDR</sequence>
<name>C7Q731_CATAD</name>
<dbReference type="KEGG" id="cai:Caci_7215"/>
<reference evidence="1 2" key="1">
    <citation type="journal article" date="2009" name="Stand. Genomic Sci.">
        <title>Complete genome sequence of Catenulispora acidiphila type strain (ID 139908).</title>
        <authorList>
            <person name="Copeland A."/>
            <person name="Lapidus A."/>
            <person name="Glavina Del Rio T."/>
            <person name="Nolan M."/>
            <person name="Lucas S."/>
            <person name="Chen F."/>
            <person name="Tice H."/>
            <person name="Cheng J.F."/>
            <person name="Bruce D."/>
            <person name="Goodwin L."/>
            <person name="Pitluck S."/>
            <person name="Mikhailova N."/>
            <person name="Pati A."/>
            <person name="Ivanova N."/>
            <person name="Mavromatis K."/>
            <person name="Chen A."/>
            <person name="Palaniappan K."/>
            <person name="Chain P."/>
            <person name="Land M."/>
            <person name="Hauser L."/>
            <person name="Chang Y.J."/>
            <person name="Jeffries C.D."/>
            <person name="Chertkov O."/>
            <person name="Brettin T."/>
            <person name="Detter J.C."/>
            <person name="Han C."/>
            <person name="Ali Z."/>
            <person name="Tindall B.J."/>
            <person name="Goker M."/>
            <person name="Bristow J."/>
            <person name="Eisen J.A."/>
            <person name="Markowitz V."/>
            <person name="Hugenholtz P."/>
            <person name="Kyrpides N.C."/>
            <person name="Klenk H.P."/>
        </authorList>
    </citation>
    <scope>NUCLEOTIDE SEQUENCE [LARGE SCALE GENOMIC DNA]</scope>
    <source>
        <strain evidence="2">DSM 44928 / JCM 14897 / NBRC 102108 / NRRL B-24433 / ID139908</strain>
    </source>
</reference>
<keyword evidence="2" id="KW-1185">Reference proteome</keyword>
<dbReference type="STRING" id="479433.Caci_7215"/>
<dbReference type="InParanoid" id="C7Q731"/>
<evidence type="ECO:0000313" key="2">
    <source>
        <dbReference type="Proteomes" id="UP000000851"/>
    </source>
</evidence>
<dbReference type="RefSeq" id="WP_015795772.1">
    <property type="nucleotide sequence ID" value="NC_013131.1"/>
</dbReference>
<gene>
    <name evidence="1" type="ordered locus">Caci_7215</name>
</gene>
<proteinExistence type="predicted"/>
<dbReference type="Proteomes" id="UP000000851">
    <property type="component" value="Chromosome"/>
</dbReference>
<dbReference type="EMBL" id="CP001700">
    <property type="protein sequence ID" value="ACU76044.1"/>
    <property type="molecule type" value="Genomic_DNA"/>
</dbReference>
<evidence type="ECO:0000313" key="1">
    <source>
        <dbReference type="EMBL" id="ACU76044.1"/>
    </source>
</evidence>
<organism evidence="1 2">
    <name type="scientific">Catenulispora acidiphila (strain DSM 44928 / JCM 14897 / NBRC 102108 / NRRL B-24433 / ID139908)</name>
    <dbReference type="NCBI Taxonomy" id="479433"/>
    <lineage>
        <taxon>Bacteria</taxon>
        <taxon>Bacillati</taxon>
        <taxon>Actinomycetota</taxon>
        <taxon>Actinomycetes</taxon>
        <taxon>Catenulisporales</taxon>
        <taxon>Catenulisporaceae</taxon>
        <taxon>Catenulispora</taxon>
    </lineage>
</organism>
<protein>
    <submittedName>
        <fullName evidence="1">Uncharacterized protein</fullName>
    </submittedName>
</protein>
<dbReference type="HOGENOM" id="CLU_1406507_0_0_11"/>
<accession>C7Q731</accession>
<dbReference type="AlphaFoldDB" id="C7Q731"/>